<dbReference type="InterPro" id="IPR036097">
    <property type="entry name" value="HisK_dim/P_sf"/>
</dbReference>
<dbReference type="GO" id="GO:0005886">
    <property type="term" value="C:plasma membrane"/>
    <property type="evidence" value="ECO:0007669"/>
    <property type="project" value="UniProtKB-SubCell"/>
</dbReference>
<keyword evidence="17" id="KW-1185">Reference proteome</keyword>
<dbReference type="STRING" id="1503.CLPU_4c00910"/>
<evidence type="ECO:0000313" key="17">
    <source>
        <dbReference type="Proteomes" id="UP000037267"/>
    </source>
</evidence>
<dbReference type="Gene3D" id="1.10.287.130">
    <property type="match status" value="1"/>
</dbReference>
<evidence type="ECO:0000256" key="11">
    <source>
        <dbReference type="ARBA" id="ARBA00022989"/>
    </source>
</evidence>
<evidence type="ECO:0000256" key="6">
    <source>
        <dbReference type="ARBA" id="ARBA00022679"/>
    </source>
</evidence>
<comment type="subcellular location">
    <subcellularLocation>
        <location evidence="2">Cell membrane</location>
        <topology evidence="2">Multi-pass membrane protein</topology>
    </subcellularLocation>
</comment>
<evidence type="ECO:0000256" key="10">
    <source>
        <dbReference type="ARBA" id="ARBA00022840"/>
    </source>
</evidence>
<feature type="domain" description="Histidine kinase" evidence="15">
    <location>
        <begin position="242"/>
        <end position="460"/>
    </location>
</feature>
<evidence type="ECO:0000259" key="15">
    <source>
        <dbReference type="PROSITE" id="PS50109"/>
    </source>
</evidence>
<evidence type="ECO:0000256" key="1">
    <source>
        <dbReference type="ARBA" id="ARBA00000085"/>
    </source>
</evidence>
<evidence type="ECO:0000256" key="12">
    <source>
        <dbReference type="ARBA" id="ARBA00023012"/>
    </source>
</evidence>
<dbReference type="PANTHER" id="PTHR45528">
    <property type="entry name" value="SENSOR HISTIDINE KINASE CPXA"/>
    <property type="match status" value="1"/>
</dbReference>
<dbReference type="PANTHER" id="PTHR45528:SF1">
    <property type="entry name" value="SENSOR HISTIDINE KINASE CPXA"/>
    <property type="match status" value="1"/>
</dbReference>
<name>A0A0L0WCB2_GOTPU</name>
<sequence>MEGVIRILRRFLGATIIISVFILVLNYILLGSFIFNGMNEKYSSKAVLENVATNLKLKDTRYYLSESAEKLLAQNNAWAMLLDNNGQVVWNYRLPKEIPLTYTINDVAKFSRNYLMDYPVFVWEHDDGLVVVGYPKNSYGKYQFYFPVSWISSLPIRLVALLIGNIALALLLSILIGTRLIKSIKSLVDGIHALAKEENVYVKSKYIFGDLAKSINHTSNILQEKNATLKERDEARSNWIAGISHDSRTPLSMVLGYASQLEESMVIPVEQRKQAGIIRQQAEKLRSLVNDLNLVSMLEYEMQPLNLKIIRLSVLVRQIASEFINNGLDERFTIILDVSNEDVKVKADEKLLLRAITNLVQNSITHNPNGCEILLKTCISSDCQICYLIVSDNGKGIPQDKLLDLIELPYSSKRRHTVANGHGLGLPMVSRIIQAHKGQLVLESNYNQGMKAIIKLPSIR</sequence>
<dbReference type="SUPFAM" id="SSF55874">
    <property type="entry name" value="ATPase domain of HSP90 chaperone/DNA topoisomerase II/histidine kinase"/>
    <property type="match status" value="1"/>
</dbReference>
<evidence type="ECO:0000256" key="8">
    <source>
        <dbReference type="ARBA" id="ARBA00022741"/>
    </source>
</evidence>
<keyword evidence="7 14" id="KW-0812">Transmembrane</keyword>
<dbReference type="SMART" id="SM00387">
    <property type="entry name" value="HATPase_c"/>
    <property type="match status" value="1"/>
</dbReference>
<dbReference type="PROSITE" id="PS50109">
    <property type="entry name" value="HIS_KIN"/>
    <property type="match status" value="1"/>
</dbReference>
<dbReference type="Pfam" id="PF00512">
    <property type="entry name" value="HisKA"/>
    <property type="match status" value="1"/>
</dbReference>
<dbReference type="PATRIC" id="fig|1503.3.peg.2314"/>
<evidence type="ECO:0000256" key="9">
    <source>
        <dbReference type="ARBA" id="ARBA00022777"/>
    </source>
</evidence>
<dbReference type="InterPro" id="IPR005467">
    <property type="entry name" value="His_kinase_dom"/>
</dbReference>
<keyword evidence="4" id="KW-1003">Cell membrane</keyword>
<dbReference type="EC" id="2.7.13.3" evidence="3"/>
<keyword evidence="8" id="KW-0547">Nucleotide-binding</keyword>
<keyword evidence="9 16" id="KW-0418">Kinase</keyword>
<dbReference type="GO" id="GO:0005524">
    <property type="term" value="F:ATP binding"/>
    <property type="evidence" value="ECO:0007669"/>
    <property type="project" value="UniProtKB-KW"/>
</dbReference>
<dbReference type="GO" id="GO:0000155">
    <property type="term" value="F:phosphorelay sensor kinase activity"/>
    <property type="evidence" value="ECO:0007669"/>
    <property type="project" value="InterPro"/>
</dbReference>
<dbReference type="SMART" id="SM00388">
    <property type="entry name" value="HisKA"/>
    <property type="match status" value="1"/>
</dbReference>
<dbReference type="InterPro" id="IPR004358">
    <property type="entry name" value="Sig_transdc_His_kin-like_C"/>
</dbReference>
<dbReference type="InterPro" id="IPR036890">
    <property type="entry name" value="HATPase_C_sf"/>
</dbReference>
<dbReference type="CDD" id="cd00082">
    <property type="entry name" value="HisKA"/>
    <property type="match status" value="1"/>
</dbReference>
<keyword evidence="10" id="KW-0067">ATP-binding</keyword>
<reference evidence="17" key="1">
    <citation type="submission" date="2015-07" db="EMBL/GenBank/DDBJ databases">
        <title>Draft genome sequence of the purine-degrading Gottschalkia purinilyticum DSM 1384 (formerly Clostridium purinilyticum).</title>
        <authorList>
            <person name="Poehlein A."/>
            <person name="Schiel-Bengelsdorf B."/>
            <person name="Bengelsdorf F.R."/>
            <person name="Daniel R."/>
            <person name="Duerre P."/>
        </authorList>
    </citation>
    <scope>NUCLEOTIDE SEQUENCE [LARGE SCALE GENOMIC DNA]</scope>
    <source>
        <strain evidence="17">DSM 1384</strain>
    </source>
</reference>
<dbReference type="Gene3D" id="3.30.565.10">
    <property type="entry name" value="Histidine kinase-like ATPase, C-terminal domain"/>
    <property type="match status" value="1"/>
</dbReference>
<evidence type="ECO:0000256" key="2">
    <source>
        <dbReference type="ARBA" id="ARBA00004651"/>
    </source>
</evidence>
<accession>A0A0L0WCB2</accession>
<evidence type="ECO:0000313" key="16">
    <source>
        <dbReference type="EMBL" id="KNF09045.1"/>
    </source>
</evidence>
<evidence type="ECO:0000256" key="13">
    <source>
        <dbReference type="ARBA" id="ARBA00023136"/>
    </source>
</evidence>
<dbReference type="InterPro" id="IPR003661">
    <property type="entry name" value="HisK_dim/P_dom"/>
</dbReference>
<dbReference type="OrthoDB" id="368131at2"/>
<evidence type="ECO:0000256" key="7">
    <source>
        <dbReference type="ARBA" id="ARBA00022692"/>
    </source>
</evidence>
<protein>
    <recommendedName>
        <fullName evidence="3">histidine kinase</fullName>
        <ecNumber evidence="3">2.7.13.3</ecNumber>
    </recommendedName>
</protein>
<keyword evidence="11 14" id="KW-1133">Transmembrane helix</keyword>
<feature type="transmembrane region" description="Helical" evidence="14">
    <location>
        <begin position="154"/>
        <end position="176"/>
    </location>
</feature>
<dbReference type="InterPro" id="IPR003594">
    <property type="entry name" value="HATPase_dom"/>
</dbReference>
<dbReference type="EMBL" id="LGSS01000004">
    <property type="protein sequence ID" value="KNF09045.1"/>
    <property type="molecule type" value="Genomic_DNA"/>
</dbReference>
<dbReference type="CDD" id="cd00075">
    <property type="entry name" value="HATPase"/>
    <property type="match status" value="1"/>
</dbReference>
<dbReference type="SUPFAM" id="SSF47384">
    <property type="entry name" value="Homodimeric domain of signal transducing histidine kinase"/>
    <property type="match status" value="1"/>
</dbReference>
<organism evidence="16 17">
    <name type="scientific">Gottschalkia purinilytica</name>
    <name type="common">Clostridium purinilyticum</name>
    <dbReference type="NCBI Taxonomy" id="1503"/>
    <lineage>
        <taxon>Bacteria</taxon>
        <taxon>Bacillati</taxon>
        <taxon>Bacillota</taxon>
        <taxon>Tissierellia</taxon>
        <taxon>Tissierellales</taxon>
        <taxon>Gottschalkiaceae</taxon>
        <taxon>Gottschalkia</taxon>
    </lineage>
</organism>
<keyword evidence="12" id="KW-0902">Two-component regulatory system</keyword>
<evidence type="ECO:0000256" key="4">
    <source>
        <dbReference type="ARBA" id="ARBA00022475"/>
    </source>
</evidence>
<dbReference type="RefSeq" id="WP_050354623.1">
    <property type="nucleotide sequence ID" value="NZ_LGSS01000004.1"/>
</dbReference>
<keyword evidence="5" id="KW-0597">Phosphoprotein</keyword>
<dbReference type="Proteomes" id="UP000037267">
    <property type="component" value="Unassembled WGS sequence"/>
</dbReference>
<comment type="catalytic activity">
    <reaction evidence="1">
        <text>ATP + protein L-histidine = ADP + protein N-phospho-L-histidine.</text>
        <dbReference type="EC" id="2.7.13.3"/>
    </reaction>
</comment>
<dbReference type="PRINTS" id="PR00344">
    <property type="entry name" value="BCTRLSENSOR"/>
</dbReference>
<dbReference type="InterPro" id="IPR050398">
    <property type="entry name" value="HssS/ArlS-like"/>
</dbReference>
<evidence type="ECO:0000256" key="5">
    <source>
        <dbReference type="ARBA" id="ARBA00022553"/>
    </source>
</evidence>
<dbReference type="Pfam" id="PF02518">
    <property type="entry name" value="HATPase_c"/>
    <property type="match status" value="1"/>
</dbReference>
<keyword evidence="13 14" id="KW-0472">Membrane</keyword>
<feature type="transmembrane region" description="Helical" evidence="14">
    <location>
        <begin position="12"/>
        <end position="35"/>
    </location>
</feature>
<dbReference type="AlphaFoldDB" id="A0A0L0WCB2"/>
<evidence type="ECO:0000256" key="3">
    <source>
        <dbReference type="ARBA" id="ARBA00012438"/>
    </source>
</evidence>
<gene>
    <name evidence="16" type="ORF">CLPU_4c00910</name>
</gene>
<comment type="caution">
    <text evidence="16">The sequence shown here is derived from an EMBL/GenBank/DDBJ whole genome shotgun (WGS) entry which is preliminary data.</text>
</comment>
<evidence type="ECO:0000256" key="14">
    <source>
        <dbReference type="SAM" id="Phobius"/>
    </source>
</evidence>
<keyword evidence="6 16" id="KW-0808">Transferase</keyword>
<proteinExistence type="predicted"/>